<keyword evidence="4" id="KW-0132">Cell division</keyword>
<comment type="similarity">
    <text evidence="7">Belongs to the SOSEKI family.</text>
</comment>
<dbReference type="EMBL" id="JAMYWD010000012">
    <property type="protein sequence ID" value="KAJ4951676.1"/>
    <property type="molecule type" value="Genomic_DNA"/>
</dbReference>
<evidence type="ECO:0000256" key="9">
    <source>
        <dbReference type="SAM" id="MobiDB-lite"/>
    </source>
</evidence>
<comment type="caution">
    <text evidence="11">The sequence shown here is derived from an EMBL/GenBank/DDBJ whole genome shotgun (WGS) entry which is preliminary data.</text>
</comment>
<sequence>MTPNCSYRHFGLPNGQLEHPHFMEVSHLANQQLRLKDVMDRLTIVRGKGMPFLFSWSCKRNYKSGYVWNDLAENDVIYPSEGGGEYVLKGSELIEGCAERFQQLQVSNRQRNPESNFHPKRKPLVVSHHREREQDLVDYNRDEVDEEEDEEKGSNYSSHPPYNRCSRGVSTDEIIEEHEIQPKTHNINNNPTELSLDDASPPSTSSTVSEKARDSNNGGNSQRLEEDYSGSAPAAEPTMVARNKVLLHLIACGSSVATKGLKNTPCLKHQSSTHVRKSSNLHKGVLCKSATKIMEDEAVEINFMSENPRFGNPQSEEKEYFSGSIVESMTEDRVLPVEASLKKSSSYNQERSSKNGFAEAIMEEEEMKVEKKLKGKCIPRKKSSSKSTIK</sequence>
<evidence type="ECO:0000256" key="4">
    <source>
        <dbReference type="ARBA" id="ARBA00022618"/>
    </source>
</evidence>
<dbReference type="InterPro" id="IPR021182">
    <property type="entry name" value="SOK_magnoliopsida"/>
</dbReference>
<keyword evidence="12" id="KW-1185">Reference proteome</keyword>
<accession>A0A9Q0JTW8</accession>
<dbReference type="GO" id="GO:2000067">
    <property type="term" value="P:regulation of root morphogenesis"/>
    <property type="evidence" value="ECO:0007669"/>
    <property type="project" value="UniProtKB-ARBA"/>
</dbReference>
<keyword evidence="6" id="KW-0131">Cell cycle</keyword>
<evidence type="ECO:0000256" key="1">
    <source>
        <dbReference type="ARBA" id="ARBA00004413"/>
    </source>
</evidence>
<dbReference type="PIRSF" id="PIRSF031043">
    <property type="entry name" value="UCP031043"/>
    <property type="match status" value="1"/>
</dbReference>
<reference evidence="11" key="1">
    <citation type="journal article" date="2023" name="Plant J.">
        <title>The genome of the king protea, Protea cynaroides.</title>
        <authorList>
            <person name="Chang J."/>
            <person name="Duong T.A."/>
            <person name="Schoeman C."/>
            <person name="Ma X."/>
            <person name="Roodt D."/>
            <person name="Barker N."/>
            <person name="Li Z."/>
            <person name="Van de Peer Y."/>
            <person name="Mizrachi E."/>
        </authorList>
    </citation>
    <scope>NUCLEOTIDE SEQUENCE</scope>
    <source>
        <tissue evidence="11">Young leaves</tissue>
    </source>
</reference>
<dbReference type="GO" id="GO:0005886">
    <property type="term" value="C:plasma membrane"/>
    <property type="evidence" value="ECO:0007669"/>
    <property type="project" value="UniProtKB-SubCell"/>
</dbReference>
<evidence type="ECO:0000256" key="3">
    <source>
        <dbReference type="ARBA" id="ARBA00022475"/>
    </source>
</evidence>
<feature type="compositionally biased region" description="Basic residues" evidence="9">
    <location>
        <begin position="118"/>
        <end position="127"/>
    </location>
</feature>
<name>A0A9Q0JTW8_9MAGN</name>
<evidence type="ECO:0000256" key="6">
    <source>
        <dbReference type="ARBA" id="ARBA00023306"/>
    </source>
</evidence>
<dbReference type="Proteomes" id="UP001141806">
    <property type="component" value="Unassembled WGS sequence"/>
</dbReference>
<dbReference type="GO" id="GO:0051258">
    <property type="term" value="P:protein polymerization"/>
    <property type="evidence" value="ECO:0007669"/>
    <property type="project" value="UniProtKB-ARBA"/>
</dbReference>
<feature type="region of interest" description="Disordered" evidence="9">
    <location>
        <begin position="369"/>
        <end position="390"/>
    </location>
</feature>
<dbReference type="Pfam" id="PF06136">
    <property type="entry name" value="SOK"/>
    <property type="match status" value="1"/>
</dbReference>
<protein>
    <recommendedName>
        <fullName evidence="10">SOSEKI DIX-like domain-containing protein</fullName>
    </recommendedName>
</protein>
<dbReference type="InterPro" id="IPR010369">
    <property type="entry name" value="SOK"/>
</dbReference>
<evidence type="ECO:0000256" key="2">
    <source>
        <dbReference type="ARBA" id="ARBA00022473"/>
    </source>
</evidence>
<gene>
    <name evidence="11" type="ORF">NE237_028508</name>
</gene>
<proteinExistence type="inferred from homology"/>
<comment type="subunit">
    <text evidence="8">Homodimer. Forms long polymer filaments with other SOKs proteins polymers (e.g. SOK1, SOK2, SOK3 and SOK4) crucial for polar localization and biological activity. Binds to ANGUSTIFOLIA (AN).</text>
</comment>
<organism evidence="11 12">
    <name type="scientific">Protea cynaroides</name>
    <dbReference type="NCBI Taxonomy" id="273540"/>
    <lineage>
        <taxon>Eukaryota</taxon>
        <taxon>Viridiplantae</taxon>
        <taxon>Streptophyta</taxon>
        <taxon>Embryophyta</taxon>
        <taxon>Tracheophyta</taxon>
        <taxon>Spermatophyta</taxon>
        <taxon>Magnoliopsida</taxon>
        <taxon>Proteales</taxon>
        <taxon>Proteaceae</taxon>
        <taxon>Protea</taxon>
    </lineage>
</organism>
<keyword evidence="3" id="KW-1003">Cell membrane</keyword>
<feature type="compositionally biased region" description="Polar residues" evidence="9">
    <location>
        <begin position="183"/>
        <end position="193"/>
    </location>
</feature>
<feature type="compositionally biased region" description="Basic residues" evidence="9">
    <location>
        <begin position="371"/>
        <end position="390"/>
    </location>
</feature>
<dbReference type="GO" id="GO:0090708">
    <property type="term" value="P:specification of plant organ axis polarity"/>
    <property type="evidence" value="ECO:0007669"/>
    <property type="project" value="UniProtKB-ARBA"/>
</dbReference>
<dbReference type="GO" id="GO:0051302">
    <property type="term" value="P:regulation of cell division"/>
    <property type="evidence" value="ECO:0007669"/>
    <property type="project" value="UniProtKB-ARBA"/>
</dbReference>
<dbReference type="PANTHER" id="PTHR31083">
    <property type="entry name" value="UPSTREAM OF FLC PROTEIN (DUF966)"/>
    <property type="match status" value="1"/>
</dbReference>
<dbReference type="AlphaFoldDB" id="A0A9Q0JTW8"/>
<feature type="compositionally biased region" description="Basic and acidic residues" evidence="9">
    <location>
        <begin position="128"/>
        <end position="142"/>
    </location>
</feature>
<keyword evidence="2" id="KW-0217">Developmental protein</keyword>
<evidence type="ECO:0000256" key="7">
    <source>
        <dbReference type="ARBA" id="ARBA00024211"/>
    </source>
</evidence>
<evidence type="ECO:0000313" key="12">
    <source>
        <dbReference type="Proteomes" id="UP001141806"/>
    </source>
</evidence>
<evidence type="ECO:0000313" key="11">
    <source>
        <dbReference type="EMBL" id="KAJ4951676.1"/>
    </source>
</evidence>
<dbReference type="InterPro" id="IPR048351">
    <property type="entry name" value="SOK_DIX"/>
</dbReference>
<evidence type="ECO:0000259" key="10">
    <source>
        <dbReference type="Pfam" id="PF06136"/>
    </source>
</evidence>
<dbReference type="GO" id="GO:0051301">
    <property type="term" value="P:cell division"/>
    <property type="evidence" value="ECO:0007669"/>
    <property type="project" value="UniProtKB-KW"/>
</dbReference>
<feature type="region of interest" description="Disordered" evidence="9">
    <location>
        <begin position="179"/>
        <end position="233"/>
    </location>
</feature>
<evidence type="ECO:0000256" key="8">
    <source>
        <dbReference type="ARBA" id="ARBA00046534"/>
    </source>
</evidence>
<dbReference type="OrthoDB" id="1731358at2759"/>
<feature type="region of interest" description="Disordered" evidence="9">
    <location>
        <begin position="107"/>
        <end position="167"/>
    </location>
</feature>
<dbReference type="PANTHER" id="PTHR31083:SF18">
    <property type="entry name" value="PROTEIN SOSEKI 2"/>
    <property type="match status" value="1"/>
</dbReference>
<comment type="subcellular location">
    <subcellularLocation>
        <location evidence="1">Cell membrane</location>
        <topology evidence="1">Peripheral membrane protein</topology>
        <orientation evidence="1">Cytoplasmic side</orientation>
    </subcellularLocation>
</comment>
<feature type="compositionally biased region" description="Polar residues" evidence="9">
    <location>
        <begin position="201"/>
        <end position="222"/>
    </location>
</feature>
<feature type="domain" description="SOSEKI DIX-like" evidence="10">
    <location>
        <begin position="14"/>
        <end position="94"/>
    </location>
</feature>
<evidence type="ECO:0000256" key="5">
    <source>
        <dbReference type="ARBA" id="ARBA00023136"/>
    </source>
</evidence>
<keyword evidence="5" id="KW-0472">Membrane</keyword>